<sequence>MGRGVGGGEEVGADVLGREVVADGQAGFAQEERAAALGQQLPVPYDTDMRRALLDGDAVALAFGCRR</sequence>
<protein>
    <submittedName>
        <fullName evidence="1">Uncharacterized protein</fullName>
    </submittedName>
</protein>
<dbReference type="AlphaFoldDB" id="A0A918X1P2"/>
<organism evidence="1 2">
    <name type="scientific">Streptomyces finlayi</name>
    <dbReference type="NCBI Taxonomy" id="67296"/>
    <lineage>
        <taxon>Bacteria</taxon>
        <taxon>Bacillati</taxon>
        <taxon>Actinomycetota</taxon>
        <taxon>Actinomycetes</taxon>
        <taxon>Kitasatosporales</taxon>
        <taxon>Streptomycetaceae</taxon>
        <taxon>Streptomyces</taxon>
    </lineage>
</organism>
<dbReference type="EMBL" id="BMVC01000011">
    <property type="protein sequence ID" value="GHD03952.1"/>
    <property type="molecule type" value="Genomic_DNA"/>
</dbReference>
<accession>A0A918X1P2</accession>
<evidence type="ECO:0000313" key="1">
    <source>
        <dbReference type="EMBL" id="GHD03952.1"/>
    </source>
</evidence>
<reference evidence="1" key="2">
    <citation type="submission" date="2020-09" db="EMBL/GenBank/DDBJ databases">
        <authorList>
            <person name="Sun Q."/>
            <person name="Ohkuma M."/>
        </authorList>
    </citation>
    <scope>NUCLEOTIDE SEQUENCE</scope>
    <source>
        <strain evidence="1">JCM 4637</strain>
    </source>
</reference>
<dbReference type="Proteomes" id="UP000638353">
    <property type="component" value="Unassembled WGS sequence"/>
</dbReference>
<gene>
    <name evidence="1" type="ORF">GCM10010334_52160</name>
</gene>
<name>A0A918X1P2_9ACTN</name>
<reference evidence="1" key="1">
    <citation type="journal article" date="2014" name="Int. J. Syst. Evol. Microbiol.">
        <title>Complete genome sequence of Corynebacterium casei LMG S-19264T (=DSM 44701T), isolated from a smear-ripened cheese.</title>
        <authorList>
            <consortium name="US DOE Joint Genome Institute (JGI-PGF)"/>
            <person name="Walter F."/>
            <person name="Albersmeier A."/>
            <person name="Kalinowski J."/>
            <person name="Ruckert C."/>
        </authorList>
    </citation>
    <scope>NUCLEOTIDE SEQUENCE</scope>
    <source>
        <strain evidence="1">JCM 4637</strain>
    </source>
</reference>
<comment type="caution">
    <text evidence="1">The sequence shown here is derived from an EMBL/GenBank/DDBJ whole genome shotgun (WGS) entry which is preliminary data.</text>
</comment>
<proteinExistence type="predicted"/>
<evidence type="ECO:0000313" key="2">
    <source>
        <dbReference type="Proteomes" id="UP000638353"/>
    </source>
</evidence>